<dbReference type="Pfam" id="PF17801">
    <property type="entry name" value="Melibiase_C"/>
    <property type="match status" value="1"/>
</dbReference>
<dbReference type="FunFam" id="3.20.20.70:FF:000197">
    <property type="entry name" value="Alpha-galactosidase"/>
    <property type="match status" value="1"/>
</dbReference>
<protein>
    <recommendedName>
        <fullName evidence="5">Alpha-galactosidase</fullName>
        <ecNumber evidence="5">3.2.1.22</ecNumber>
    </recommendedName>
    <alternativeName>
        <fullName evidence="5">Melibiase</fullName>
    </alternativeName>
</protein>
<dbReference type="EMBL" id="FZOU01000008">
    <property type="protein sequence ID" value="SNT34855.1"/>
    <property type="molecule type" value="Genomic_DNA"/>
</dbReference>
<dbReference type="CDD" id="cd14792">
    <property type="entry name" value="GH27"/>
    <property type="match status" value="1"/>
</dbReference>
<dbReference type="PANTHER" id="PTHR11452:SF75">
    <property type="entry name" value="ALPHA-GALACTOSIDASE MEL1"/>
    <property type="match status" value="1"/>
</dbReference>
<dbReference type="AlphaFoldDB" id="A0A239LWW1"/>
<dbReference type="SUPFAM" id="SSF51445">
    <property type="entry name" value="(Trans)glycosidases"/>
    <property type="match status" value="1"/>
</dbReference>
<dbReference type="Proteomes" id="UP000198356">
    <property type="component" value="Unassembled WGS sequence"/>
</dbReference>
<evidence type="ECO:0000256" key="6">
    <source>
        <dbReference type="SAM" id="SignalP"/>
    </source>
</evidence>
<comment type="similarity">
    <text evidence="1 5">Belongs to the glycosyl hydrolase 27 family.</text>
</comment>
<dbReference type="Pfam" id="PF16499">
    <property type="entry name" value="Melibiase_2"/>
    <property type="match status" value="1"/>
</dbReference>
<keyword evidence="2 6" id="KW-0732">Signal</keyword>
<evidence type="ECO:0000256" key="2">
    <source>
        <dbReference type="ARBA" id="ARBA00022729"/>
    </source>
</evidence>
<evidence type="ECO:0000313" key="8">
    <source>
        <dbReference type="EMBL" id="SNT34855.1"/>
    </source>
</evidence>
<reference evidence="8 9" key="1">
    <citation type="submission" date="2017-06" db="EMBL/GenBank/DDBJ databases">
        <authorList>
            <person name="Kim H.J."/>
            <person name="Triplett B.A."/>
        </authorList>
    </citation>
    <scope>NUCLEOTIDE SEQUENCE [LARGE SCALE GENOMIC DNA]</scope>
    <source>
        <strain evidence="8 9">DSM 18704</strain>
    </source>
</reference>
<keyword evidence="4 5" id="KW-0326">Glycosidase</keyword>
<evidence type="ECO:0000259" key="7">
    <source>
        <dbReference type="Pfam" id="PF17801"/>
    </source>
</evidence>
<proteinExistence type="inferred from homology"/>
<name>A0A239LWW1_9BACT</name>
<evidence type="ECO:0000256" key="3">
    <source>
        <dbReference type="ARBA" id="ARBA00022801"/>
    </source>
</evidence>
<feature type="chain" id="PRO_5013031849" description="Alpha-galactosidase" evidence="6">
    <location>
        <begin position="36"/>
        <end position="520"/>
    </location>
</feature>
<keyword evidence="3 5" id="KW-0378">Hydrolase</keyword>
<dbReference type="RefSeq" id="WP_089409928.1">
    <property type="nucleotide sequence ID" value="NZ_FZOU01000008.1"/>
</dbReference>
<keyword evidence="5" id="KW-1015">Disulfide bond</keyword>
<dbReference type="InterPro" id="IPR013785">
    <property type="entry name" value="Aldolase_TIM"/>
</dbReference>
<feature type="domain" description="Alpha galactosidase C-terminal" evidence="7">
    <location>
        <begin position="441"/>
        <end position="514"/>
    </location>
</feature>
<dbReference type="InterPro" id="IPR041233">
    <property type="entry name" value="Melibiase_C"/>
</dbReference>
<dbReference type="GO" id="GO:0004557">
    <property type="term" value="F:alpha-galactosidase activity"/>
    <property type="evidence" value="ECO:0007669"/>
    <property type="project" value="UniProtKB-EC"/>
</dbReference>
<evidence type="ECO:0000313" key="9">
    <source>
        <dbReference type="Proteomes" id="UP000198356"/>
    </source>
</evidence>
<evidence type="ECO:0000256" key="1">
    <source>
        <dbReference type="ARBA" id="ARBA00009743"/>
    </source>
</evidence>
<dbReference type="PRINTS" id="PR00740">
    <property type="entry name" value="GLHYDRLASE27"/>
</dbReference>
<dbReference type="InterPro" id="IPR017853">
    <property type="entry name" value="GH"/>
</dbReference>
<dbReference type="SUPFAM" id="SSF51011">
    <property type="entry name" value="Glycosyl hydrolase domain"/>
    <property type="match status" value="1"/>
</dbReference>
<accession>A0A239LWW1</accession>
<dbReference type="InterPro" id="IPR000111">
    <property type="entry name" value="Glyco_hydro_27/36_CS"/>
</dbReference>
<evidence type="ECO:0000256" key="4">
    <source>
        <dbReference type="ARBA" id="ARBA00023295"/>
    </source>
</evidence>
<dbReference type="Gene3D" id="3.20.20.70">
    <property type="entry name" value="Aldolase class I"/>
    <property type="match status" value="1"/>
</dbReference>
<dbReference type="InterPro" id="IPR002241">
    <property type="entry name" value="Glyco_hydro_27"/>
</dbReference>
<keyword evidence="9" id="KW-1185">Reference proteome</keyword>
<dbReference type="GO" id="GO:0005975">
    <property type="term" value="P:carbohydrate metabolic process"/>
    <property type="evidence" value="ECO:0007669"/>
    <property type="project" value="InterPro"/>
</dbReference>
<dbReference type="Gene3D" id="2.60.40.1180">
    <property type="entry name" value="Golgi alpha-mannosidase II"/>
    <property type="match status" value="1"/>
</dbReference>
<dbReference type="PANTHER" id="PTHR11452">
    <property type="entry name" value="ALPHA-GALACTOSIDASE/ALPHA-N-ACETYLGALACTOSAMINIDASE"/>
    <property type="match status" value="1"/>
</dbReference>
<feature type="signal peptide" evidence="6">
    <location>
        <begin position="1"/>
        <end position="35"/>
    </location>
</feature>
<dbReference type="EC" id="3.2.1.22" evidence="5"/>
<evidence type="ECO:0000256" key="5">
    <source>
        <dbReference type="RuleBase" id="RU361168"/>
    </source>
</evidence>
<comment type="catalytic activity">
    <reaction evidence="5">
        <text>Hydrolysis of terminal, non-reducing alpha-D-galactose residues in alpha-D-galactosides, including galactose oligosaccharides, galactomannans and galactolipids.</text>
        <dbReference type="EC" id="3.2.1.22"/>
    </reaction>
</comment>
<dbReference type="PROSITE" id="PS00512">
    <property type="entry name" value="ALPHA_GALACTOSIDASE"/>
    <property type="match status" value="1"/>
</dbReference>
<organism evidence="8 9">
    <name type="scientific">Granulicella rosea</name>
    <dbReference type="NCBI Taxonomy" id="474952"/>
    <lineage>
        <taxon>Bacteria</taxon>
        <taxon>Pseudomonadati</taxon>
        <taxon>Acidobacteriota</taxon>
        <taxon>Terriglobia</taxon>
        <taxon>Terriglobales</taxon>
        <taxon>Acidobacteriaceae</taxon>
        <taxon>Granulicella</taxon>
    </lineage>
</organism>
<sequence>MLDTRHFLRLLRRASLLCASTCLLGCAPLPSSVFASAPGSELAGAWDIVDHTLDDGSNYHIYLELHPAEAGLTGHVSYPWGYLPIASSRLAGSHFQLFGEAGQLLVEGDRTGGKQGPELHLHLALGRQADQPRIATWLSTEPLPRKLPYPELHPVAATGAAPTPPMGWNSWNNFEEKIDDPTIRRIADAMATNGMRDAGYTYLNIDDTWEGPRDAQGNITANRKFPDMKALADYVHGRGLKLGIYSSPGPLTCAGYPGSLGHEEQDARTYAAWGIDYLKYDWCSARKIYQPAEMHAVYQKMGDALAHTGRPILFSLCQYGEDNVWTWGPRVGATLWRTTEDIHDSWTSMSSIGFAQSRLAPFAGPGHWNDPDMLEVGNGHMSTGEYRTHFSLWAMLAAPLLAGNDVTQMDGATRGILLNKEVIAVDQDPAGRQATLLARSGDRETWSKQLANGDVAVGLFNRGPAPAPFGVQLAALGLTGSVAARDLWLHTPITIAGDVYTATVPAHGVVLLRLHAGKAS</sequence>
<dbReference type="OrthoDB" id="9807519at2"/>
<dbReference type="InterPro" id="IPR013780">
    <property type="entry name" value="Glyco_hydro_b"/>
</dbReference>
<gene>
    <name evidence="8" type="ORF">SAMN05421770_10833</name>
</gene>